<dbReference type="Proteomes" id="UP000887580">
    <property type="component" value="Unplaced"/>
</dbReference>
<evidence type="ECO:0000313" key="2">
    <source>
        <dbReference type="WBParaSite" id="PS1159_v2.g1526.t1"/>
    </source>
</evidence>
<organism evidence="1 2">
    <name type="scientific">Panagrolaimus sp. PS1159</name>
    <dbReference type="NCBI Taxonomy" id="55785"/>
    <lineage>
        <taxon>Eukaryota</taxon>
        <taxon>Metazoa</taxon>
        <taxon>Ecdysozoa</taxon>
        <taxon>Nematoda</taxon>
        <taxon>Chromadorea</taxon>
        <taxon>Rhabditida</taxon>
        <taxon>Tylenchina</taxon>
        <taxon>Panagrolaimomorpha</taxon>
        <taxon>Panagrolaimoidea</taxon>
        <taxon>Panagrolaimidae</taxon>
        <taxon>Panagrolaimus</taxon>
    </lineage>
</organism>
<protein>
    <submittedName>
        <fullName evidence="2">Uncharacterized protein</fullName>
    </submittedName>
</protein>
<sequence>MLEDILESIPHIEEFKLRFKDDFTFVPNAKKMVQLKNLDSLVLENIHEVLNVDDLSTFIKNHKNTKIWLCFADGISDGYKARLDALIDIIIESEFFDRVIEYDGQDQDKFYVLGEHPNV</sequence>
<name>A0AC35F9Q6_9BILA</name>
<accession>A0AC35F9Q6</accession>
<reference evidence="2" key="1">
    <citation type="submission" date="2022-11" db="UniProtKB">
        <authorList>
            <consortium name="WormBaseParasite"/>
        </authorList>
    </citation>
    <scope>IDENTIFICATION</scope>
</reference>
<evidence type="ECO:0000313" key="1">
    <source>
        <dbReference type="Proteomes" id="UP000887580"/>
    </source>
</evidence>
<proteinExistence type="predicted"/>
<dbReference type="WBParaSite" id="PS1159_v2.g1526.t1">
    <property type="protein sequence ID" value="PS1159_v2.g1526.t1"/>
    <property type="gene ID" value="PS1159_v2.g1526"/>
</dbReference>